<name>A0A7E4VVD6_PANRE</name>
<keyword evidence="1" id="KW-1185">Reference proteome</keyword>
<reference evidence="1" key="1">
    <citation type="journal article" date="2013" name="Genetics">
        <title>The draft genome and transcriptome of Panagrellus redivivus are shaped by the harsh demands of a free-living lifestyle.</title>
        <authorList>
            <person name="Srinivasan J."/>
            <person name="Dillman A.R."/>
            <person name="Macchietto M.G."/>
            <person name="Heikkinen L."/>
            <person name="Lakso M."/>
            <person name="Fracchia K.M."/>
            <person name="Antoshechkin I."/>
            <person name="Mortazavi A."/>
            <person name="Wong G."/>
            <person name="Sternberg P.W."/>
        </authorList>
    </citation>
    <scope>NUCLEOTIDE SEQUENCE [LARGE SCALE GENOMIC DNA]</scope>
    <source>
        <strain evidence="1">MT8872</strain>
    </source>
</reference>
<evidence type="ECO:0000313" key="1">
    <source>
        <dbReference type="Proteomes" id="UP000492821"/>
    </source>
</evidence>
<protein>
    <submittedName>
        <fullName evidence="2">BTB domain-containing protein</fullName>
    </submittedName>
</protein>
<dbReference type="WBParaSite" id="Pan_g3272.t1">
    <property type="protein sequence ID" value="Pan_g3272.t1"/>
    <property type="gene ID" value="Pan_g3272"/>
</dbReference>
<reference evidence="2" key="2">
    <citation type="submission" date="2020-10" db="UniProtKB">
        <authorList>
            <consortium name="WormBaseParasite"/>
        </authorList>
    </citation>
    <scope>IDENTIFICATION</scope>
</reference>
<dbReference type="Proteomes" id="UP000492821">
    <property type="component" value="Unassembled WGS sequence"/>
</dbReference>
<proteinExistence type="predicted"/>
<accession>A0A7E4VVD6</accession>
<organism evidence="1 2">
    <name type="scientific">Panagrellus redivivus</name>
    <name type="common">Microworm</name>
    <dbReference type="NCBI Taxonomy" id="6233"/>
    <lineage>
        <taxon>Eukaryota</taxon>
        <taxon>Metazoa</taxon>
        <taxon>Ecdysozoa</taxon>
        <taxon>Nematoda</taxon>
        <taxon>Chromadorea</taxon>
        <taxon>Rhabditida</taxon>
        <taxon>Tylenchina</taxon>
        <taxon>Panagrolaimomorpha</taxon>
        <taxon>Panagrolaimoidea</taxon>
        <taxon>Panagrolaimidae</taxon>
        <taxon>Panagrellus</taxon>
    </lineage>
</organism>
<sequence length="190" mass="22487">MLDKVVFLNAKNATFRIHSKCLKKMSDELYKQSELTDNVWLEKFDKRVVKIALKFALNPKKYENQLLSRDLRFNVIKFAAKFNFPTKITEKMLNPGIYVKLIEYAEDTLNEYLMDLLPKAFDKFPEVERYPEFLKINERKRNKFLAARDANRKKVAKVNSVMEKTQSAIIIIVILLSYYPSDTFLGRFLR</sequence>
<dbReference type="AlphaFoldDB" id="A0A7E4VVD6"/>
<evidence type="ECO:0000313" key="2">
    <source>
        <dbReference type="WBParaSite" id="Pan_g3272.t1"/>
    </source>
</evidence>